<evidence type="ECO:0000256" key="2">
    <source>
        <dbReference type="ARBA" id="ARBA00022559"/>
    </source>
</evidence>
<name>A0ABP7N525_9GAMM</name>
<dbReference type="GO" id="GO:0004601">
    <property type="term" value="F:peroxidase activity"/>
    <property type="evidence" value="ECO:0007669"/>
    <property type="project" value="UniProtKB-KW"/>
</dbReference>
<dbReference type="PROSITE" id="PS00460">
    <property type="entry name" value="GLUTATHIONE_PEROXID_1"/>
    <property type="match status" value="1"/>
</dbReference>
<evidence type="ECO:0000256" key="1">
    <source>
        <dbReference type="ARBA" id="ARBA00006926"/>
    </source>
</evidence>
<accession>A0ABP7N525</accession>
<dbReference type="CDD" id="cd00340">
    <property type="entry name" value="GSH_Peroxidase"/>
    <property type="match status" value="1"/>
</dbReference>
<evidence type="ECO:0000256" key="4">
    <source>
        <dbReference type="RuleBase" id="RU000499"/>
    </source>
</evidence>
<proteinExistence type="inferred from homology"/>
<comment type="similarity">
    <text evidence="1 4">Belongs to the glutathione peroxidase family.</text>
</comment>
<dbReference type="InterPro" id="IPR029759">
    <property type="entry name" value="GPX_AS"/>
</dbReference>
<dbReference type="PROSITE" id="PS00763">
    <property type="entry name" value="GLUTATHIONE_PEROXID_2"/>
    <property type="match status" value="1"/>
</dbReference>
<dbReference type="EMBL" id="BAABBN010000012">
    <property type="protein sequence ID" value="GAA3937079.1"/>
    <property type="molecule type" value="Genomic_DNA"/>
</dbReference>
<dbReference type="Pfam" id="PF00255">
    <property type="entry name" value="GSHPx"/>
    <property type="match status" value="1"/>
</dbReference>
<dbReference type="SUPFAM" id="SSF52833">
    <property type="entry name" value="Thioredoxin-like"/>
    <property type="match status" value="1"/>
</dbReference>
<gene>
    <name evidence="5" type="ORF">GCM10022277_36810</name>
</gene>
<evidence type="ECO:0000313" key="5">
    <source>
        <dbReference type="EMBL" id="GAA3937079.1"/>
    </source>
</evidence>
<evidence type="ECO:0000256" key="3">
    <source>
        <dbReference type="ARBA" id="ARBA00023002"/>
    </source>
</evidence>
<organism evidence="5 6">
    <name type="scientific">Litoribacillus peritrichatus</name>
    <dbReference type="NCBI Taxonomy" id="718191"/>
    <lineage>
        <taxon>Bacteria</taxon>
        <taxon>Pseudomonadati</taxon>
        <taxon>Pseudomonadota</taxon>
        <taxon>Gammaproteobacteria</taxon>
        <taxon>Oceanospirillales</taxon>
        <taxon>Oceanospirillaceae</taxon>
        <taxon>Litoribacillus</taxon>
    </lineage>
</organism>
<keyword evidence="6" id="KW-1185">Reference proteome</keyword>
<comment type="caution">
    <text evidence="5">The sequence shown here is derived from an EMBL/GenBank/DDBJ whole genome shotgun (WGS) entry which is preliminary data.</text>
</comment>
<sequence length="158" mass="17570">MSVYDFSANSLVGEEVKLDTYQGKVLLIVNTASKCGLTPQYEGLEALYKELNVQGLEVLGFPCNQFGGQEPGDSNEIASFCLKNYGVSFPMFEKIDVNGSTTHPLYKFLKSEAKGLLGSENIKWNFTKFLINKEGEVVERYAPTTPPEKLKSDIEKLL</sequence>
<dbReference type="PRINTS" id="PR01011">
    <property type="entry name" value="GLUTPROXDASE"/>
</dbReference>
<dbReference type="PIRSF" id="PIRSF000303">
    <property type="entry name" value="Glutathion_perox"/>
    <property type="match status" value="1"/>
</dbReference>
<dbReference type="RefSeq" id="WP_344800086.1">
    <property type="nucleotide sequence ID" value="NZ_BAABBN010000012.1"/>
</dbReference>
<keyword evidence="3 4" id="KW-0560">Oxidoreductase</keyword>
<dbReference type="PANTHER" id="PTHR11592:SF78">
    <property type="entry name" value="GLUTATHIONE PEROXIDASE"/>
    <property type="match status" value="1"/>
</dbReference>
<reference evidence="6" key="1">
    <citation type="journal article" date="2019" name="Int. J. Syst. Evol. Microbiol.">
        <title>The Global Catalogue of Microorganisms (GCM) 10K type strain sequencing project: providing services to taxonomists for standard genome sequencing and annotation.</title>
        <authorList>
            <consortium name="The Broad Institute Genomics Platform"/>
            <consortium name="The Broad Institute Genome Sequencing Center for Infectious Disease"/>
            <person name="Wu L."/>
            <person name="Ma J."/>
        </authorList>
    </citation>
    <scope>NUCLEOTIDE SEQUENCE [LARGE SCALE GENOMIC DNA]</scope>
    <source>
        <strain evidence="6">JCM 17551</strain>
    </source>
</reference>
<dbReference type="PANTHER" id="PTHR11592">
    <property type="entry name" value="GLUTATHIONE PEROXIDASE"/>
    <property type="match status" value="1"/>
</dbReference>
<keyword evidence="2 4" id="KW-0575">Peroxidase</keyword>
<dbReference type="Gene3D" id="3.40.30.10">
    <property type="entry name" value="Glutaredoxin"/>
    <property type="match status" value="1"/>
</dbReference>
<dbReference type="InterPro" id="IPR000889">
    <property type="entry name" value="Glutathione_peroxidase"/>
</dbReference>
<dbReference type="Proteomes" id="UP001501565">
    <property type="component" value="Unassembled WGS sequence"/>
</dbReference>
<dbReference type="InterPro" id="IPR029760">
    <property type="entry name" value="GPX_CS"/>
</dbReference>
<evidence type="ECO:0000313" key="6">
    <source>
        <dbReference type="Proteomes" id="UP001501565"/>
    </source>
</evidence>
<protein>
    <recommendedName>
        <fullName evidence="4">Glutathione peroxidase</fullName>
    </recommendedName>
</protein>
<dbReference type="PROSITE" id="PS51355">
    <property type="entry name" value="GLUTATHIONE_PEROXID_3"/>
    <property type="match status" value="1"/>
</dbReference>
<dbReference type="InterPro" id="IPR036249">
    <property type="entry name" value="Thioredoxin-like_sf"/>
</dbReference>